<evidence type="ECO:0000256" key="2">
    <source>
        <dbReference type="ARBA" id="ARBA00023033"/>
    </source>
</evidence>
<evidence type="ECO:0000313" key="4">
    <source>
        <dbReference type="EMBL" id="MCH6172047.1"/>
    </source>
</evidence>
<dbReference type="RefSeq" id="WP_241042854.1">
    <property type="nucleotide sequence ID" value="NZ_BAAAJF010000043.1"/>
</dbReference>
<accession>A0ABS9TU04</accession>
<evidence type="ECO:0000259" key="3">
    <source>
        <dbReference type="Pfam" id="PF00296"/>
    </source>
</evidence>
<comment type="caution">
    <text evidence="4">The sequence shown here is derived from an EMBL/GenBank/DDBJ whole genome shotgun (WGS) entry which is preliminary data.</text>
</comment>
<keyword evidence="5" id="KW-1185">Reference proteome</keyword>
<protein>
    <submittedName>
        <fullName evidence="4">LLM class flavin-dependent oxidoreductase</fullName>
    </submittedName>
</protein>
<evidence type="ECO:0000256" key="1">
    <source>
        <dbReference type="ARBA" id="ARBA00023002"/>
    </source>
</evidence>
<dbReference type="PANTHER" id="PTHR30137">
    <property type="entry name" value="LUCIFERASE-LIKE MONOOXYGENASE"/>
    <property type="match status" value="1"/>
</dbReference>
<dbReference type="Gene3D" id="3.20.20.30">
    <property type="entry name" value="Luciferase-like domain"/>
    <property type="match status" value="1"/>
</dbReference>
<dbReference type="EMBL" id="JAKXMK010000055">
    <property type="protein sequence ID" value="MCH6172047.1"/>
    <property type="molecule type" value="Genomic_DNA"/>
</dbReference>
<keyword evidence="2" id="KW-0503">Monooxygenase</keyword>
<name>A0ABS9TU04_9PSEU</name>
<sequence length="352" mass="39299">MKFALFSLIKNALEAVSSAEWTPHERFRQVIDEAVFAEQLGFDAYGVGERHSEPYLSTAPPVVLAAVAEHTRRMRLLSTVTVISLLDPVRVAEDYATLDQLSGGRLELMIGKGNDARDYPLFGLDADRRWEYQEEKFVLLHRLLRECDVTWSGEFRPPLQGVTVLPRPFRSSIPIWHGSSSSPESTELAARFGDPLFTANLFHPKKRYADLVDHYRERWVAHGRDPADALVGSGADGIFVAPTSQAAVEGYRPYFDARARSALHQRHGSPYRTVEEIIDGGSALVGSPQQVIDKIADYHASFRHELLALSVDALSLADSRAVLELFAAEVMPVVRRELPSTVWDDNRCPSCT</sequence>
<gene>
    <name evidence="4" type="ORF">MMF94_40735</name>
</gene>
<dbReference type="InterPro" id="IPR011251">
    <property type="entry name" value="Luciferase-like_dom"/>
</dbReference>
<dbReference type="SUPFAM" id="SSF51679">
    <property type="entry name" value="Bacterial luciferase-like"/>
    <property type="match status" value="1"/>
</dbReference>
<keyword evidence="1" id="KW-0560">Oxidoreductase</keyword>
<dbReference type="Pfam" id="PF00296">
    <property type="entry name" value="Bac_luciferase"/>
    <property type="match status" value="1"/>
</dbReference>
<dbReference type="Proteomes" id="UP001299970">
    <property type="component" value="Unassembled WGS sequence"/>
</dbReference>
<dbReference type="PANTHER" id="PTHR30137:SF8">
    <property type="entry name" value="BLR5498 PROTEIN"/>
    <property type="match status" value="1"/>
</dbReference>
<evidence type="ECO:0000313" key="5">
    <source>
        <dbReference type="Proteomes" id="UP001299970"/>
    </source>
</evidence>
<organism evidence="4 5">
    <name type="scientific">Pseudonocardia alaniniphila</name>
    <dbReference type="NCBI Taxonomy" id="75291"/>
    <lineage>
        <taxon>Bacteria</taxon>
        <taxon>Bacillati</taxon>
        <taxon>Actinomycetota</taxon>
        <taxon>Actinomycetes</taxon>
        <taxon>Pseudonocardiales</taxon>
        <taxon>Pseudonocardiaceae</taxon>
        <taxon>Pseudonocardia</taxon>
    </lineage>
</organism>
<proteinExistence type="predicted"/>
<reference evidence="4 5" key="1">
    <citation type="submission" date="2022-03" db="EMBL/GenBank/DDBJ databases">
        <title>Pseudonocardia alaer sp. nov., a novel actinomycete isolated from reed forest soil.</title>
        <authorList>
            <person name="Wang L."/>
        </authorList>
    </citation>
    <scope>NUCLEOTIDE SEQUENCE [LARGE SCALE GENOMIC DNA]</scope>
    <source>
        <strain evidence="4 5">Y-16303</strain>
    </source>
</reference>
<dbReference type="InterPro" id="IPR050766">
    <property type="entry name" value="Bact_Lucif_Oxidored"/>
</dbReference>
<feature type="domain" description="Luciferase-like" evidence="3">
    <location>
        <begin position="1"/>
        <end position="302"/>
    </location>
</feature>
<dbReference type="InterPro" id="IPR036661">
    <property type="entry name" value="Luciferase-like_sf"/>
</dbReference>